<feature type="domain" description="DUF4817" evidence="1">
    <location>
        <begin position="4"/>
        <end position="59"/>
    </location>
</feature>
<dbReference type="Gene3D" id="3.30.420.10">
    <property type="entry name" value="Ribonuclease H-like superfamily/Ribonuclease H"/>
    <property type="match status" value="1"/>
</dbReference>
<proteinExistence type="predicted"/>
<dbReference type="AlphaFoldDB" id="A0A646QDQ5"/>
<dbReference type="GO" id="GO:0003676">
    <property type="term" value="F:nucleic acid binding"/>
    <property type="evidence" value="ECO:0007669"/>
    <property type="project" value="InterPro"/>
</dbReference>
<evidence type="ECO:0000259" key="1">
    <source>
        <dbReference type="Pfam" id="PF16087"/>
    </source>
</evidence>
<dbReference type="EMBL" id="GHBY01000440">
    <property type="protein sequence ID" value="MUP40617.1"/>
    <property type="molecule type" value="Transcribed_RNA"/>
</dbReference>
<sequence>MHLSLPQRALLVKLFYLNQSSAAAALREYRTCNNLRKGPISINALKNLIKKFEETGSLAVRPGRGRKPVSEQTASDVATALVESSHGPVAGSSSARGVARQLEMTPSTVLKVLRKVLKFYPYKISRLQELKPNDTATRLTFALTFLARMEVDDTWPWKILWGDEAHFYLNGDVNTQNCRIWASEHPQEIVQIPLHSPKLTVWCGFTADFIIGPFFFENITRTGPQTCTVTAERYRDMLTSFVIPQLQQRQCLDETIFMQDGAPPHIGLAVRNVLRQNFTEERVISRFFPVAWPARSPDLTPCDFFLWGYLKSKVYLGGVPNLMTLKDNISRTVMNIPSDMLRSAVENTVFRMQWVVQQDGGHIEGGRRLFAD</sequence>
<dbReference type="PANTHER" id="PTHR47326">
    <property type="entry name" value="TRANSPOSABLE ELEMENT TC3 TRANSPOSASE-LIKE PROTEIN"/>
    <property type="match status" value="1"/>
</dbReference>
<dbReference type="InterPro" id="IPR036397">
    <property type="entry name" value="RNaseH_sf"/>
</dbReference>
<reference evidence="2" key="1">
    <citation type="submission" date="2018-11" db="EMBL/GenBank/DDBJ databases">
        <title>Venom-gland transcriptomics and venom proteomics of the Florida green centipede (Hemiscolopendra marginata) reveal sex-based variation in a centipede venom.</title>
        <authorList>
            <person name="Nystrom G.S."/>
            <person name="Ward M.J."/>
            <person name="Ellsworth S.A."/>
            <person name="Rokyta D.R."/>
        </authorList>
    </citation>
    <scope>NUCLEOTIDE SEQUENCE</scope>
    <source>
        <tissue evidence="2">Venom gland</tissue>
    </source>
</reference>
<dbReference type="PANTHER" id="PTHR47326:SF1">
    <property type="entry name" value="HTH PSQ-TYPE DOMAIN-CONTAINING PROTEIN"/>
    <property type="match status" value="1"/>
</dbReference>
<accession>A0A646QDQ5</accession>
<organism evidence="2">
    <name type="scientific">Hemiscolopendra marginata</name>
    <dbReference type="NCBI Taxonomy" id="943146"/>
    <lineage>
        <taxon>Eukaryota</taxon>
        <taxon>Metazoa</taxon>
        <taxon>Ecdysozoa</taxon>
        <taxon>Arthropoda</taxon>
        <taxon>Myriapoda</taxon>
        <taxon>Chilopoda</taxon>
        <taxon>Pleurostigmophora</taxon>
        <taxon>Scolopendromorpha</taxon>
        <taxon>Scolopendridae</taxon>
        <taxon>Hemiscolopendra</taxon>
    </lineage>
</organism>
<dbReference type="Pfam" id="PF16087">
    <property type="entry name" value="DUF4817"/>
    <property type="match status" value="1"/>
</dbReference>
<name>A0A646QDQ5_9MYRI</name>
<protein>
    <submittedName>
        <fullName evidence="2">Transposable element tc3 transposase</fullName>
    </submittedName>
</protein>
<dbReference type="InterPro" id="IPR032135">
    <property type="entry name" value="DUF4817"/>
</dbReference>
<evidence type="ECO:0000313" key="2">
    <source>
        <dbReference type="EMBL" id="MUP40617.1"/>
    </source>
</evidence>